<feature type="region of interest" description="Disordered" evidence="1">
    <location>
        <begin position="71"/>
        <end position="98"/>
    </location>
</feature>
<comment type="caution">
    <text evidence="3">The sequence shown here is derived from an EMBL/GenBank/DDBJ whole genome shotgun (WGS) entry which is preliminary data.</text>
</comment>
<dbReference type="InterPro" id="IPR036864">
    <property type="entry name" value="Zn2-C6_fun-type_DNA-bd_sf"/>
</dbReference>
<dbReference type="CDD" id="cd00067">
    <property type="entry name" value="GAL4"/>
    <property type="match status" value="1"/>
</dbReference>
<evidence type="ECO:0000256" key="1">
    <source>
        <dbReference type="SAM" id="MobiDB-lite"/>
    </source>
</evidence>
<protein>
    <recommendedName>
        <fullName evidence="2">Zn(2)-C6 fungal-type domain-containing protein</fullName>
    </recommendedName>
</protein>
<reference evidence="3 4" key="1">
    <citation type="submission" date="2016-07" db="EMBL/GenBank/DDBJ databases">
        <title>Pervasive Adenine N6-methylation of Active Genes in Fungi.</title>
        <authorList>
            <consortium name="DOE Joint Genome Institute"/>
            <person name="Mondo S.J."/>
            <person name="Dannebaum R.O."/>
            <person name="Kuo R.C."/>
            <person name="Labutti K."/>
            <person name="Haridas S."/>
            <person name="Kuo A."/>
            <person name="Salamov A."/>
            <person name="Ahrendt S.R."/>
            <person name="Lipzen A."/>
            <person name="Sullivan W."/>
            <person name="Andreopoulos W.B."/>
            <person name="Clum A."/>
            <person name="Lindquist E."/>
            <person name="Daum C."/>
            <person name="Ramamoorthy G.K."/>
            <person name="Gryganskyi A."/>
            <person name="Culley D."/>
            <person name="Magnuson J.K."/>
            <person name="James T.Y."/>
            <person name="O'Malley M.A."/>
            <person name="Stajich J.E."/>
            <person name="Spatafora J.W."/>
            <person name="Visel A."/>
            <person name="Grigoriev I.V."/>
        </authorList>
    </citation>
    <scope>NUCLEOTIDE SEQUENCE [LARGE SCALE GENOMIC DNA]</scope>
    <source>
        <strain evidence="3 4">62-1032</strain>
    </source>
</reference>
<proteinExistence type="predicted"/>
<dbReference type="Pfam" id="PF00172">
    <property type="entry name" value="Zn_clus"/>
    <property type="match status" value="1"/>
</dbReference>
<dbReference type="EMBL" id="MCGR01000092">
    <property type="protein sequence ID" value="ORY55173.1"/>
    <property type="molecule type" value="Genomic_DNA"/>
</dbReference>
<dbReference type="PROSITE" id="PS00463">
    <property type="entry name" value="ZN2_CY6_FUNGAL_1"/>
    <property type="match status" value="1"/>
</dbReference>
<sequence>MAAITPVFPIGRKRAPYSTKACDSCKKRRLRCQADPGQEGCARCISKGLVCSAGGKAGGAKPAHQSASALISTSSSSSSSSSSSRSPPSSSSSPEAFPRELQMPVIKPILELAQLTQKQVSFAFSFHLLNVHKSTAAPVVPNECWVYFKAAFLRTGTLSNASQRLVYYIQWLKEDDTPQRRMARVSRTASQSILTSLEQRVIDKIEELKLEDKSFEEQEEAMSLMLSAIDTIDVAEATWRHRLYGISFKPVLLLSAAESSPSKKYQRTLDFAKALAINDILFSTAYGISPRTTTSEYTYLFGQNPSNLLPSFHFLTPTDLRTIFASAPLTPSVLTLLWTLLLPPLESLLHQISHIFLFSFASDPSKSVFAIWDLASLALSYIDRICQGLRDDPRTKEQEALSRPGRLQLVLRTLIDVEIKFVWTLLAVHAQLKLAAEEGKLVGEVEEWMVLSRVRLRACVDRLGKRSAALLALSMRPGHLSRLIQFLGHTLEVIGRVYAASPARFLAGDGPNSGAIVKALRFAEEQADDQSLPKPKLGFIANELEVAMGRMTLEPRADDPPDNVLPFPCPGSDDMAKRMVESVVKEVLA</sequence>
<dbReference type="SUPFAM" id="SSF57701">
    <property type="entry name" value="Zn2/Cys6 DNA-binding domain"/>
    <property type="match status" value="1"/>
</dbReference>
<dbReference type="Proteomes" id="UP000193467">
    <property type="component" value="Unassembled WGS sequence"/>
</dbReference>
<feature type="compositionally biased region" description="Low complexity" evidence="1">
    <location>
        <begin position="72"/>
        <end position="94"/>
    </location>
</feature>
<accession>A0A1Y2D7B7</accession>
<organism evidence="3 4">
    <name type="scientific">Leucosporidium creatinivorum</name>
    <dbReference type="NCBI Taxonomy" id="106004"/>
    <lineage>
        <taxon>Eukaryota</taxon>
        <taxon>Fungi</taxon>
        <taxon>Dikarya</taxon>
        <taxon>Basidiomycota</taxon>
        <taxon>Pucciniomycotina</taxon>
        <taxon>Microbotryomycetes</taxon>
        <taxon>Leucosporidiales</taxon>
        <taxon>Leucosporidium</taxon>
    </lineage>
</organism>
<dbReference type="Gene3D" id="4.10.240.10">
    <property type="entry name" value="Zn(2)-C6 fungal-type DNA-binding domain"/>
    <property type="match status" value="1"/>
</dbReference>
<feature type="domain" description="Zn(2)-C6 fungal-type" evidence="2">
    <location>
        <begin position="21"/>
        <end position="53"/>
    </location>
</feature>
<evidence type="ECO:0000313" key="3">
    <source>
        <dbReference type="EMBL" id="ORY55173.1"/>
    </source>
</evidence>
<keyword evidence="4" id="KW-1185">Reference proteome</keyword>
<dbReference type="AlphaFoldDB" id="A0A1Y2D7B7"/>
<dbReference type="InterPro" id="IPR001138">
    <property type="entry name" value="Zn2Cys6_DnaBD"/>
</dbReference>
<evidence type="ECO:0000259" key="2">
    <source>
        <dbReference type="PROSITE" id="PS50048"/>
    </source>
</evidence>
<dbReference type="GO" id="GO:0000981">
    <property type="term" value="F:DNA-binding transcription factor activity, RNA polymerase II-specific"/>
    <property type="evidence" value="ECO:0007669"/>
    <property type="project" value="InterPro"/>
</dbReference>
<dbReference type="GO" id="GO:0008270">
    <property type="term" value="F:zinc ion binding"/>
    <property type="evidence" value="ECO:0007669"/>
    <property type="project" value="InterPro"/>
</dbReference>
<dbReference type="InParanoid" id="A0A1Y2D7B7"/>
<evidence type="ECO:0000313" key="4">
    <source>
        <dbReference type="Proteomes" id="UP000193467"/>
    </source>
</evidence>
<gene>
    <name evidence="3" type="ORF">BCR35DRAFT_327081</name>
</gene>
<dbReference type="PROSITE" id="PS50048">
    <property type="entry name" value="ZN2_CY6_FUNGAL_2"/>
    <property type="match status" value="1"/>
</dbReference>
<name>A0A1Y2D7B7_9BASI</name>
<dbReference type="SMART" id="SM00066">
    <property type="entry name" value="GAL4"/>
    <property type="match status" value="1"/>
</dbReference>
<dbReference type="OrthoDB" id="39175at2759"/>